<protein>
    <recommendedName>
        <fullName evidence="3">Replication restart DNA helicase PriA</fullName>
    </recommendedName>
</protein>
<dbReference type="AlphaFoldDB" id="A0A2W0CLJ7"/>
<reference evidence="1 2" key="1">
    <citation type="submission" date="2018-01" db="EMBL/GenBank/DDBJ databases">
        <title>Genome sequence of the PGP bacterium Paenibacillus illinoisensis E3.</title>
        <authorList>
            <person name="Rolli E."/>
            <person name="Marasco R."/>
            <person name="Bessem C."/>
            <person name="Michoud G."/>
            <person name="Gaiarsa S."/>
            <person name="Borin S."/>
            <person name="Daffonchio D."/>
        </authorList>
    </citation>
    <scope>NUCLEOTIDE SEQUENCE [LARGE SCALE GENOMIC DNA]</scope>
    <source>
        <strain evidence="1 2">E3</strain>
    </source>
</reference>
<accession>A0A2W0CLJ7</accession>
<dbReference type="RefSeq" id="WP_110758864.1">
    <property type="nucleotide sequence ID" value="NZ_PRLG01000019.1"/>
</dbReference>
<evidence type="ECO:0008006" key="3">
    <source>
        <dbReference type="Google" id="ProtNLM"/>
    </source>
</evidence>
<comment type="caution">
    <text evidence="1">The sequence shown here is derived from an EMBL/GenBank/DDBJ whole genome shotgun (WGS) entry which is preliminary data.</text>
</comment>
<organism evidence="1 2">
    <name type="scientific">Paenibacillus illinoisensis</name>
    <dbReference type="NCBI Taxonomy" id="59845"/>
    <lineage>
        <taxon>Bacteria</taxon>
        <taxon>Bacillati</taxon>
        <taxon>Bacillota</taxon>
        <taxon>Bacilli</taxon>
        <taxon>Bacillales</taxon>
        <taxon>Paenibacillaceae</taxon>
        <taxon>Paenibacillus</taxon>
    </lineage>
</organism>
<dbReference type="Proteomes" id="UP000247459">
    <property type="component" value="Unassembled WGS sequence"/>
</dbReference>
<sequence>MKRFVDEGAYKYNFYWVLRRGERVDVTCQSCGGHAYIEECQDEITWKCPSCYAHGVEKQVYQYHSKGSCALCERWFNVEVTDEKKVSHKSTHIHCPHCGAVNQAELHSKPVSRRYIMDTRDGRDPVFGMELYFLDHVRGKLVWAVNRAHLNYLISYVSADLRVRRGNVPLKTASHYLPVYMKEAKNRDQMVRTLTKLQHKTG</sequence>
<name>A0A2W0CLJ7_9BACL</name>
<evidence type="ECO:0000313" key="1">
    <source>
        <dbReference type="EMBL" id="PYY28678.1"/>
    </source>
</evidence>
<gene>
    <name evidence="1" type="ORF">PIL02S_02625</name>
</gene>
<dbReference type="OrthoDB" id="7189707at2"/>
<dbReference type="EMBL" id="PRLG01000019">
    <property type="protein sequence ID" value="PYY28678.1"/>
    <property type="molecule type" value="Genomic_DNA"/>
</dbReference>
<evidence type="ECO:0000313" key="2">
    <source>
        <dbReference type="Proteomes" id="UP000247459"/>
    </source>
</evidence>
<proteinExistence type="predicted"/>